<name>A0A9D4DD49_DREPO</name>
<keyword evidence="2" id="KW-1185">Reference proteome</keyword>
<sequence length="55" mass="6412">MARWWKKCGQNVANMRKPVLKEREEEKWIVPAKHTLRPASSYTSNTTNTFCPCTS</sequence>
<gene>
    <name evidence="1" type="ORF">DPMN_181071</name>
</gene>
<dbReference type="EMBL" id="JAIWYP010000010">
    <property type="protein sequence ID" value="KAH3746661.1"/>
    <property type="molecule type" value="Genomic_DNA"/>
</dbReference>
<reference evidence="1" key="2">
    <citation type="submission" date="2020-11" db="EMBL/GenBank/DDBJ databases">
        <authorList>
            <person name="McCartney M.A."/>
            <person name="Auch B."/>
            <person name="Kono T."/>
            <person name="Mallez S."/>
            <person name="Becker A."/>
            <person name="Gohl D.M."/>
            <person name="Silverstein K.A.T."/>
            <person name="Koren S."/>
            <person name="Bechman K.B."/>
            <person name="Herman A."/>
            <person name="Abrahante J.E."/>
            <person name="Garbe J."/>
        </authorList>
    </citation>
    <scope>NUCLEOTIDE SEQUENCE</scope>
    <source>
        <strain evidence="1">Duluth1</strain>
        <tissue evidence="1">Whole animal</tissue>
    </source>
</reference>
<dbReference type="AlphaFoldDB" id="A0A9D4DD49"/>
<comment type="caution">
    <text evidence="1">The sequence shown here is derived from an EMBL/GenBank/DDBJ whole genome shotgun (WGS) entry which is preliminary data.</text>
</comment>
<evidence type="ECO:0000313" key="1">
    <source>
        <dbReference type="EMBL" id="KAH3746661.1"/>
    </source>
</evidence>
<reference evidence="1" key="1">
    <citation type="journal article" date="2019" name="bioRxiv">
        <title>The Genome of the Zebra Mussel, Dreissena polymorpha: A Resource for Invasive Species Research.</title>
        <authorList>
            <person name="McCartney M.A."/>
            <person name="Auch B."/>
            <person name="Kono T."/>
            <person name="Mallez S."/>
            <person name="Zhang Y."/>
            <person name="Obille A."/>
            <person name="Becker A."/>
            <person name="Abrahante J.E."/>
            <person name="Garbe J."/>
            <person name="Badalamenti J.P."/>
            <person name="Herman A."/>
            <person name="Mangelson H."/>
            <person name="Liachko I."/>
            <person name="Sullivan S."/>
            <person name="Sone E.D."/>
            <person name="Koren S."/>
            <person name="Silverstein K.A.T."/>
            <person name="Beckman K.B."/>
            <person name="Gohl D.M."/>
        </authorList>
    </citation>
    <scope>NUCLEOTIDE SEQUENCE</scope>
    <source>
        <strain evidence="1">Duluth1</strain>
        <tissue evidence="1">Whole animal</tissue>
    </source>
</reference>
<protein>
    <submittedName>
        <fullName evidence="1">Uncharacterized protein</fullName>
    </submittedName>
</protein>
<proteinExistence type="predicted"/>
<accession>A0A9D4DD49</accession>
<dbReference type="Proteomes" id="UP000828390">
    <property type="component" value="Unassembled WGS sequence"/>
</dbReference>
<evidence type="ECO:0000313" key="2">
    <source>
        <dbReference type="Proteomes" id="UP000828390"/>
    </source>
</evidence>
<organism evidence="1 2">
    <name type="scientific">Dreissena polymorpha</name>
    <name type="common">Zebra mussel</name>
    <name type="synonym">Mytilus polymorpha</name>
    <dbReference type="NCBI Taxonomy" id="45954"/>
    <lineage>
        <taxon>Eukaryota</taxon>
        <taxon>Metazoa</taxon>
        <taxon>Spiralia</taxon>
        <taxon>Lophotrochozoa</taxon>
        <taxon>Mollusca</taxon>
        <taxon>Bivalvia</taxon>
        <taxon>Autobranchia</taxon>
        <taxon>Heteroconchia</taxon>
        <taxon>Euheterodonta</taxon>
        <taxon>Imparidentia</taxon>
        <taxon>Neoheterodontei</taxon>
        <taxon>Myida</taxon>
        <taxon>Dreissenoidea</taxon>
        <taxon>Dreissenidae</taxon>
        <taxon>Dreissena</taxon>
    </lineage>
</organism>